<reference evidence="1 2" key="2">
    <citation type="journal article" date="2013" name="PLoS ONE">
        <title>INDIGO - INtegrated Data Warehouse of MIcrobial GenOmes with Examples from the Red Sea Extremophiles.</title>
        <authorList>
            <person name="Alam I."/>
            <person name="Antunes A."/>
            <person name="Kamau A.A."/>
            <person name="Ba Alawi W."/>
            <person name="Kalkatawi M."/>
            <person name="Stingl U."/>
            <person name="Bajic V.B."/>
        </authorList>
    </citation>
    <scope>NUCLEOTIDE SEQUENCE [LARGE SCALE GENOMIC DNA]</scope>
    <source>
        <strain evidence="1 2">E1L3A</strain>
    </source>
</reference>
<evidence type="ECO:0000313" key="1">
    <source>
        <dbReference type="EMBL" id="ERJ20580.1"/>
    </source>
</evidence>
<accession>U2ESB0</accession>
<organism evidence="1 2">
    <name type="scientific">Salinisphaera shabanensis E1L3A</name>
    <dbReference type="NCBI Taxonomy" id="1033802"/>
    <lineage>
        <taxon>Bacteria</taxon>
        <taxon>Pseudomonadati</taxon>
        <taxon>Pseudomonadota</taxon>
        <taxon>Gammaproteobacteria</taxon>
        <taxon>Salinisphaerales</taxon>
        <taxon>Salinisphaeraceae</taxon>
        <taxon>Salinisphaera</taxon>
    </lineage>
</organism>
<protein>
    <recommendedName>
        <fullName evidence="3">Phosphatidate cytidylyltransferase</fullName>
    </recommendedName>
</protein>
<sequence length="319" mass="35075">MPAAQRDRRLHQLHIIAGPCSTPQTPQLEPLLAVISARFGDALAAVIYYGSCLRSGDPYDGLIDFYVVVDDYGRPGQSRIGALANRLVPPNVYYAERATGHGILRCKYAVLSVEQLEAGVGRRAFLSSIWGRFAQPVAIVHARSAHDHDRVRAACGEAVVTLLEKALPAVAPPASAADTFAAALTLSYASELRVERAGRSVALVAADAAEYSHRLRCAAPLLSFEVNLDDPQAVRYRPSAQRRQLAKISWPLRRGAGKLVSVARLVKACFTFSDAVDYAAFKIERHTGVAIEVTDRLRRHPLVFGWVALWRVYRQRLLR</sequence>
<name>U2ESB0_9GAMM</name>
<dbReference type="Proteomes" id="UP000006242">
    <property type="component" value="Unassembled WGS sequence"/>
</dbReference>
<dbReference type="eggNOG" id="COG1597">
    <property type="taxonomic scope" value="Bacteria"/>
</dbReference>
<comment type="caution">
    <text evidence="1">The sequence shown here is derived from an EMBL/GenBank/DDBJ whole genome shotgun (WGS) entry which is preliminary data.</text>
</comment>
<evidence type="ECO:0000313" key="2">
    <source>
        <dbReference type="Proteomes" id="UP000006242"/>
    </source>
</evidence>
<dbReference type="OrthoDB" id="7340718at2"/>
<evidence type="ECO:0008006" key="3">
    <source>
        <dbReference type="Google" id="ProtNLM"/>
    </source>
</evidence>
<proteinExistence type="predicted"/>
<reference evidence="1 2" key="1">
    <citation type="journal article" date="2011" name="J. Bacteriol.">
        <title>Genome sequence of Salinisphaera shabanensis, a gammaproteobacterium from the harsh, variable environment of the brine-seawater interface of the Shaban Deep in the Red Sea.</title>
        <authorList>
            <person name="Antunes A."/>
            <person name="Alam I."/>
            <person name="Bajic V.B."/>
            <person name="Stingl U."/>
        </authorList>
    </citation>
    <scope>NUCLEOTIDE SEQUENCE [LARGE SCALE GENOMIC DNA]</scope>
    <source>
        <strain evidence="1 2">E1L3A</strain>
    </source>
</reference>
<dbReference type="RefSeq" id="WP_006913129.1">
    <property type="nucleotide sequence ID" value="NZ_AFNV02000002.1"/>
</dbReference>
<gene>
    <name evidence="1" type="ORF">SSPSH_000304</name>
</gene>
<dbReference type="STRING" id="1033802.SSPSH_000304"/>
<dbReference type="AlphaFoldDB" id="U2ESB0"/>
<dbReference type="EMBL" id="AFNV02000002">
    <property type="protein sequence ID" value="ERJ20580.1"/>
    <property type="molecule type" value="Genomic_DNA"/>
</dbReference>
<keyword evidence="2" id="KW-1185">Reference proteome</keyword>